<proteinExistence type="predicted"/>
<sequence length="33" mass="3644">MYHRNVNGRSSSDIRALLIASFIGRVSFQSCSA</sequence>
<dbReference type="EMBL" id="JYDL01002671">
    <property type="protein sequence ID" value="KRX11295.1"/>
    <property type="molecule type" value="Genomic_DNA"/>
</dbReference>
<name>A0A0V0R9W9_9BILA</name>
<accession>A0A0V0R9W9</accession>
<gene>
    <name evidence="1" type="ORF">T07_11485</name>
</gene>
<organism evidence="1 2">
    <name type="scientific">Trichinella nelsoni</name>
    <dbReference type="NCBI Taxonomy" id="6336"/>
    <lineage>
        <taxon>Eukaryota</taxon>
        <taxon>Metazoa</taxon>
        <taxon>Ecdysozoa</taxon>
        <taxon>Nematoda</taxon>
        <taxon>Enoplea</taxon>
        <taxon>Dorylaimia</taxon>
        <taxon>Trichinellida</taxon>
        <taxon>Trichinellidae</taxon>
        <taxon>Trichinella</taxon>
    </lineage>
</organism>
<protein>
    <submittedName>
        <fullName evidence="1">Uncharacterized protein</fullName>
    </submittedName>
</protein>
<reference evidence="1 2" key="1">
    <citation type="submission" date="2015-01" db="EMBL/GenBank/DDBJ databases">
        <title>Evolution of Trichinella species and genotypes.</title>
        <authorList>
            <person name="Korhonen P.K."/>
            <person name="Edoardo P."/>
            <person name="Giuseppe L.R."/>
            <person name="Gasser R.B."/>
        </authorList>
    </citation>
    <scope>NUCLEOTIDE SEQUENCE [LARGE SCALE GENOMIC DNA]</scope>
    <source>
        <strain evidence="1">ISS37</strain>
    </source>
</reference>
<dbReference type="AlphaFoldDB" id="A0A0V0R9W9"/>
<evidence type="ECO:0000313" key="2">
    <source>
        <dbReference type="Proteomes" id="UP000054630"/>
    </source>
</evidence>
<evidence type="ECO:0000313" key="1">
    <source>
        <dbReference type="EMBL" id="KRX11295.1"/>
    </source>
</evidence>
<comment type="caution">
    <text evidence="1">The sequence shown here is derived from an EMBL/GenBank/DDBJ whole genome shotgun (WGS) entry which is preliminary data.</text>
</comment>
<keyword evidence="2" id="KW-1185">Reference proteome</keyword>
<dbReference type="Proteomes" id="UP000054630">
    <property type="component" value="Unassembled WGS sequence"/>
</dbReference>